<organism evidence="1">
    <name type="scientific">Timema poppense</name>
    <name type="common">Walking stick</name>
    <dbReference type="NCBI Taxonomy" id="170557"/>
    <lineage>
        <taxon>Eukaryota</taxon>
        <taxon>Metazoa</taxon>
        <taxon>Ecdysozoa</taxon>
        <taxon>Arthropoda</taxon>
        <taxon>Hexapoda</taxon>
        <taxon>Insecta</taxon>
        <taxon>Pterygota</taxon>
        <taxon>Neoptera</taxon>
        <taxon>Polyneoptera</taxon>
        <taxon>Phasmatodea</taxon>
        <taxon>Timematodea</taxon>
        <taxon>Timematoidea</taxon>
        <taxon>Timematidae</taxon>
        <taxon>Timema</taxon>
    </lineage>
</organism>
<dbReference type="AlphaFoldDB" id="A0A7R9DN22"/>
<gene>
    <name evidence="1" type="ORF">TPSB3V08_LOCUS11860</name>
</gene>
<reference evidence="1" key="1">
    <citation type="submission" date="2020-11" db="EMBL/GenBank/DDBJ databases">
        <authorList>
            <person name="Tran Van P."/>
        </authorList>
    </citation>
    <scope>NUCLEOTIDE SEQUENCE</scope>
</reference>
<protein>
    <submittedName>
        <fullName evidence="1">Uncharacterized protein</fullName>
    </submittedName>
</protein>
<name>A0A7R9DN22_TIMPO</name>
<proteinExistence type="predicted"/>
<sequence>MSFESLENFLPSVEEPPMIVGGVQPEDPNSLNQLLQFTGNGIFRADGDWSMDYWDPYGLDEGLWGCIPSGVATSTPQETPLRIGATHDATDVVLRPSPGIISPAPLPSVPLFAGGNAPPLFGQIWTPLTG</sequence>
<dbReference type="EMBL" id="OD014089">
    <property type="protein sequence ID" value="CAD7417554.1"/>
    <property type="molecule type" value="Genomic_DNA"/>
</dbReference>
<evidence type="ECO:0000313" key="1">
    <source>
        <dbReference type="EMBL" id="CAD7417554.1"/>
    </source>
</evidence>
<accession>A0A7R9DN22</accession>